<dbReference type="AlphaFoldDB" id="A0A4S8HX99"/>
<evidence type="ECO:0000313" key="1">
    <source>
        <dbReference type="EMBL" id="THU40343.1"/>
    </source>
</evidence>
<sequence>MQLKKGIRLSSDLSDMADQVTINDGTMVPTENSGLSYLSGSYIPKTSWRKLHDKESSLLFTHSKKADFRKSIFVGNIPSQLKASFEELNLHACTSVDQILPAFGNKEEEVKQINKSMHAFLKNCSSTSNYKFHRITRALPNRDTTTCHYVREKFIYVGLHIDQSRKFTPYTAYKSGNRISINLGRETRHLAFINLSMLQVVKMIRECTGLSDASIDCNNIGYLFFKHFPEYPVVKLALKPYQYYIAPTDNFFHDATTLGKNEIDVTIVYTGLFDMAG</sequence>
<reference evidence="1 2" key="1">
    <citation type="submission" date="2019-04" db="EMBL/GenBank/DDBJ databases">
        <title>Niastella caeni sp. nov., isolated from activated sludge.</title>
        <authorList>
            <person name="Sheng M."/>
        </authorList>
    </citation>
    <scope>NUCLEOTIDE SEQUENCE [LARGE SCALE GENOMIC DNA]</scope>
    <source>
        <strain evidence="1 2">HX-2-15</strain>
    </source>
</reference>
<accession>A0A4S8HX99</accession>
<gene>
    <name evidence="1" type="ORF">FAM09_10775</name>
</gene>
<organism evidence="1 2">
    <name type="scientific">Niastella caeni</name>
    <dbReference type="NCBI Taxonomy" id="2569763"/>
    <lineage>
        <taxon>Bacteria</taxon>
        <taxon>Pseudomonadati</taxon>
        <taxon>Bacteroidota</taxon>
        <taxon>Chitinophagia</taxon>
        <taxon>Chitinophagales</taxon>
        <taxon>Chitinophagaceae</taxon>
        <taxon>Niastella</taxon>
    </lineage>
</organism>
<dbReference type="RefSeq" id="WP_136577096.1">
    <property type="nucleotide sequence ID" value="NZ_STFF01000002.1"/>
</dbReference>
<comment type="caution">
    <text evidence="1">The sequence shown here is derived from an EMBL/GenBank/DDBJ whole genome shotgun (WGS) entry which is preliminary data.</text>
</comment>
<keyword evidence="2" id="KW-1185">Reference proteome</keyword>
<dbReference type="OrthoDB" id="4312010at2"/>
<name>A0A4S8HX99_9BACT</name>
<protein>
    <submittedName>
        <fullName evidence="1">Uncharacterized protein</fullName>
    </submittedName>
</protein>
<dbReference type="Proteomes" id="UP000306918">
    <property type="component" value="Unassembled WGS sequence"/>
</dbReference>
<dbReference type="EMBL" id="STFF01000002">
    <property type="protein sequence ID" value="THU40343.1"/>
    <property type="molecule type" value="Genomic_DNA"/>
</dbReference>
<evidence type="ECO:0000313" key="2">
    <source>
        <dbReference type="Proteomes" id="UP000306918"/>
    </source>
</evidence>
<proteinExistence type="predicted"/>